<dbReference type="InterPro" id="IPR011333">
    <property type="entry name" value="SKP1/BTB/POZ_sf"/>
</dbReference>
<dbReference type="OrthoDB" id="10251809at2759"/>
<evidence type="ECO:0000256" key="1">
    <source>
        <dbReference type="ARBA" id="ARBA00022441"/>
    </source>
</evidence>
<reference evidence="5" key="1">
    <citation type="submission" date="2025-08" db="UniProtKB">
        <authorList>
            <consortium name="RefSeq"/>
        </authorList>
    </citation>
    <scope>IDENTIFICATION</scope>
    <source>
        <tissue evidence="5">Gonad</tissue>
    </source>
</reference>
<dbReference type="Gene3D" id="2.120.10.80">
    <property type="entry name" value="Kelch-type beta propeller"/>
    <property type="match status" value="1"/>
</dbReference>
<sequence>MAAYFQAENVVDPSLLGALVGPMLSVSGGQRSGQTDEFTGAPCPHLGIPLGLRPWAQDTPAPPFISADVDYATDESGNLKFTDKIHSRTLAEGLRRLVNTKAGPTDLTCHLTERGCAKVFKSESLIYDYECEDVFKKIRNLRLAGKFCDLTVKVGKLDIPCHRMVLAAFSNYFELMLFGDFVESKNDYIWLRDVSAPIVNEIMDYAYSGEITITSKNVETLMHASSIFQLMPLAKACCEFLRRQLDVENSVGIMKFADLYTRKKLAEEARAYILENLPQVSCSEDFRQLTLDDMESIVTDRACRWGRETVFEAVLKWVRPDETGLKEHLPQLLKKMKLRLMNKGYLENTVKTSAVVVRSKEAMEEVAKVENEISEHKKKTFSTQVVVQVGGISGGEQPGCQSDKVSHIDVLEPESRCWAIISSIPDRIKYCCHAVSAWDNDIYILATFDDKGRSEFWRFATQTNVWYRLPDPLLPHQGRVRLETLHGRVYAIGDMMQVSSYEDCFEAYDPSTNTWNKLRRILKSVRKIATAVCRGKLFVFGYEGDDPQERAMEVQCYDPGSDTWDVESVSSYHGGKRQYQAIGLGSKIYMMPILGRFFTMCAYDVDLMDYLKVPAPKNSHLQCGMTTLGDGIIITGGRDTFEAAYLTPAFEYYDPAVDSWEILGIQPNHIRRAHSCVTVNNCQWIQARVEKAKKAPTLLDTVNVPTMWGRATAPIYRETTAQQTEALL</sequence>
<evidence type="ECO:0000256" key="2">
    <source>
        <dbReference type="ARBA" id="ARBA00022737"/>
    </source>
</evidence>
<protein>
    <submittedName>
        <fullName evidence="5">Kelch-like protein 21</fullName>
    </submittedName>
</protein>
<dbReference type="PANTHER" id="PTHR24412">
    <property type="entry name" value="KELCH PROTEIN"/>
    <property type="match status" value="1"/>
</dbReference>
<dbReference type="SUPFAM" id="SSF117281">
    <property type="entry name" value="Kelch motif"/>
    <property type="match status" value="1"/>
</dbReference>
<dbReference type="PANTHER" id="PTHR24412:SF497">
    <property type="entry name" value="KELCH-LIKE PROTEIN 18"/>
    <property type="match status" value="1"/>
</dbReference>
<dbReference type="SMART" id="SM00612">
    <property type="entry name" value="Kelch"/>
    <property type="match status" value="2"/>
</dbReference>
<dbReference type="SMART" id="SM00875">
    <property type="entry name" value="BACK"/>
    <property type="match status" value="1"/>
</dbReference>
<keyword evidence="4" id="KW-1185">Reference proteome</keyword>
<dbReference type="Pfam" id="PF07707">
    <property type="entry name" value="BACK"/>
    <property type="match status" value="1"/>
</dbReference>
<dbReference type="KEGG" id="bbel:109468544"/>
<keyword evidence="2" id="KW-0677">Repeat</keyword>
<dbReference type="InterPro" id="IPR015915">
    <property type="entry name" value="Kelch-typ_b-propeller"/>
</dbReference>
<dbReference type="GeneID" id="109468544"/>
<dbReference type="PROSITE" id="PS50097">
    <property type="entry name" value="BTB"/>
    <property type="match status" value="1"/>
</dbReference>
<dbReference type="Pfam" id="PF01344">
    <property type="entry name" value="Kelch_1"/>
    <property type="match status" value="1"/>
</dbReference>
<dbReference type="RefSeq" id="XP_019622391.1">
    <property type="nucleotide sequence ID" value="XM_019766832.1"/>
</dbReference>
<dbReference type="AlphaFoldDB" id="A0A6P4YYL4"/>
<accession>A0A6P4YYL4</accession>
<name>A0A6P4YYL4_BRABE</name>
<dbReference type="SMART" id="SM00225">
    <property type="entry name" value="BTB"/>
    <property type="match status" value="1"/>
</dbReference>
<dbReference type="Gene3D" id="3.30.710.10">
    <property type="entry name" value="Potassium Channel Kv1.1, Chain A"/>
    <property type="match status" value="1"/>
</dbReference>
<dbReference type="FunFam" id="1.25.40.420:FF:000001">
    <property type="entry name" value="Kelch-like family member 12"/>
    <property type="match status" value="1"/>
</dbReference>
<evidence type="ECO:0000259" key="3">
    <source>
        <dbReference type="PROSITE" id="PS50097"/>
    </source>
</evidence>
<dbReference type="InterPro" id="IPR000210">
    <property type="entry name" value="BTB/POZ_dom"/>
</dbReference>
<proteinExistence type="predicted"/>
<dbReference type="InterPro" id="IPR006652">
    <property type="entry name" value="Kelch_1"/>
</dbReference>
<organism evidence="4 5">
    <name type="scientific">Branchiostoma belcheri</name>
    <name type="common">Amphioxus</name>
    <dbReference type="NCBI Taxonomy" id="7741"/>
    <lineage>
        <taxon>Eukaryota</taxon>
        <taxon>Metazoa</taxon>
        <taxon>Chordata</taxon>
        <taxon>Cephalochordata</taxon>
        <taxon>Leptocardii</taxon>
        <taxon>Amphioxiformes</taxon>
        <taxon>Branchiostomatidae</taxon>
        <taxon>Branchiostoma</taxon>
    </lineage>
</organism>
<evidence type="ECO:0000313" key="5">
    <source>
        <dbReference type="RefSeq" id="XP_019622391.1"/>
    </source>
</evidence>
<feature type="domain" description="BTB" evidence="3">
    <location>
        <begin position="148"/>
        <end position="215"/>
    </location>
</feature>
<gene>
    <name evidence="5" type="primary">LOC109468544</name>
</gene>
<dbReference type="Pfam" id="PF00651">
    <property type="entry name" value="BTB"/>
    <property type="match status" value="1"/>
</dbReference>
<dbReference type="InterPro" id="IPR011705">
    <property type="entry name" value="BACK"/>
</dbReference>
<dbReference type="SUPFAM" id="SSF54695">
    <property type="entry name" value="POZ domain"/>
    <property type="match status" value="1"/>
</dbReference>
<evidence type="ECO:0000313" key="4">
    <source>
        <dbReference type="Proteomes" id="UP000515135"/>
    </source>
</evidence>
<dbReference type="Gene3D" id="1.25.40.420">
    <property type="match status" value="1"/>
</dbReference>
<dbReference type="Proteomes" id="UP000515135">
    <property type="component" value="Unplaced"/>
</dbReference>
<keyword evidence="1" id="KW-0880">Kelch repeat</keyword>